<reference evidence="1" key="2">
    <citation type="submission" date="2013-04" db="UniProtKB">
        <authorList>
            <consortium name="EnsemblPlants"/>
        </authorList>
    </citation>
    <scope>IDENTIFICATION</scope>
</reference>
<proteinExistence type="predicted"/>
<accession>J3MLM9</accession>
<sequence>MSYEVWNCWTKGTITQLIDQSLQGARSQALRCIHIGLLYVQSDPDDRPHMSSVIFMLNRENMNLQPPAQPAFFFDRDSNSGSQHSICL</sequence>
<evidence type="ECO:0000313" key="1">
    <source>
        <dbReference type="EnsemblPlants" id="OB07G23110.1"/>
    </source>
</evidence>
<dbReference type="Gramene" id="OB07G23110.1">
    <property type="protein sequence ID" value="OB07G23110.1"/>
    <property type="gene ID" value="OB07G23110"/>
</dbReference>
<dbReference type="PANTHER" id="PTHR27006:SF634">
    <property type="entry name" value="RECEPTOR-LIKE SERINE_THREONINE-PROTEIN KINASE"/>
    <property type="match status" value="1"/>
</dbReference>
<dbReference type="STRING" id="4533.J3MLM9"/>
<dbReference type="Proteomes" id="UP000006038">
    <property type="component" value="Chromosome 7"/>
</dbReference>
<dbReference type="Gene3D" id="1.10.510.10">
    <property type="entry name" value="Transferase(Phosphotransferase) domain 1"/>
    <property type="match status" value="1"/>
</dbReference>
<dbReference type="AlphaFoldDB" id="J3MLM9"/>
<name>J3MLM9_ORYBR</name>
<protein>
    <recommendedName>
        <fullName evidence="3">S-locus receptor kinase C-terminal domain-containing protein</fullName>
    </recommendedName>
</protein>
<organism evidence="1">
    <name type="scientific">Oryza brachyantha</name>
    <name type="common">malo sina</name>
    <dbReference type="NCBI Taxonomy" id="4533"/>
    <lineage>
        <taxon>Eukaryota</taxon>
        <taxon>Viridiplantae</taxon>
        <taxon>Streptophyta</taxon>
        <taxon>Embryophyta</taxon>
        <taxon>Tracheophyta</taxon>
        <taxon>Spermatophyta</taxon>
        <taxon>Magnoliopsida</taxon>
        <taxon>Liliopsida</taxon>
        <taxon>Poales</taxon>
        <taxon>Poaceae</taxon>
        <taxon>BOP clade</taxon>
        <taxon>Oryzoideae</taxon>
        <taxon>Oryzeae</taxon>
        <taxon>Oryzinae</taxon>
        <taxon>Oryza</taxon>
    </lineage>
</organism>
<dbReference type="OMA" id="HCSSINE"/>
<keyword evidence="2" id="KW-1185">Reference proteome</keyword>
<dbReference type="HOGENOM" id="CLU_000288_21_3_1"/>
<dbReference type="EnsemblPlants" id="OB07G23110.1">
    <property type="protein sequence ID" value="OB07G23110.1"/>
    <property type="gene ID" value="OB07G23110"/>
</dbReference>
<evidence type="ECO:0000313" key="2">
    <source>
        <dbReference type="Proteomes" id="UP000006038"/>
    </source>
</evidence>
<reference evidence="1" key="1">
    <citation type="journal article" date="2013" name="Nat. Commun.">
        <title>Whole-genome sequencing of Oryza brachyantha reveals mechanisms underlying Oryza genome evolution.</title>
        <authorList>
            <person name="Chen J."/>
            <person name="Huang Q."/>
            <person name="Gao D."/>
            <person name="Wang J."/>
            <person name="Lang Y."/>
            <person name="Liu T."/>
            <person name="Li B."/>
            <person name="Bai Z."/>
            <person name="Luis Goicoechea J."/>
            <person name="Liang C."/>
            <person name="Chen C."/>
            <person name="Zhang W."/>
            <person name="Sun S."/>
            <person name="Liao Y."/>
            <person name="Zhang X."/>
            <person name="Yang L."/>
            <person name="Song C."/>
            <person name="Wang M."/>
            <person name="Shi J."/>
            <person name="Liu G."/>
            <person name="Liu J."/>
            <person name="Zhou H."/>
            <person name="Zhou W."/>
            <person name="Yu Q."/>
            <person name="An N."/>
            <person name="Chen Y."/>
            <person name="Cai Q."/>
            <person name="Wang B."/>
            <person name="Liu B."/>
            <person name="Min J."/>
            <person name="Huang Y."/>
            <person name="Wu H."/>
            <person name="Li Z."/>
            <person name="Zhang Y."/>
            <person name="Yin Y."/>
            <person name="Song W."/>
            <person name="Jiang J."/>
            <person name="Jackson S.A."/>
            <person name="Wing R.A."/>
            <person name="Wang J."/>
            <person name="Chen M."/>
        </authorList>
    </citation>
    <scope>NUCLEOTIDE SEQUENCE [LARGE SCALE GENOMIC DNA]</scope>
    <source>
        <strain evidence="1">cv. IRGC 101232</strain>
    </source>
</reference>
<dbReference type="PANTHER" id="PTHR27006">
    <property type="entry name" value="PROMASTIGOTE SURFACE ANTIGEN PROTEIN PSA"/>
    <property type="match status" value="1"/>
</dbReference>
<evidence type="ECO:0008006" key="3">
    <source>
        <dbReference type="Google" id="ProtNLM"/>
    </source>
</evidence>